<feature type="domain" description="IMP dehydrogenase/GMP reductase" evidence="2">
    <location>
        <begin position="5"/>
        <end position="169"/>
    </location>
</feature>
<gene>
    <name evidence="3" type="ORF">C5B42_01395</name>
</gene>
<feature type="non-terminal residue" evidence="3">
    <location>
        <position position="1"/>
    </location>
</feature>
<dbReference type="PANTHER" id="PTHR11911:SF111">
    <property type="entry name" value="INOSINE-5'-MONOPHOSPHATE DEHYDROGENASE"/>
    <property type="match status" value="1"/>
</dbReference>
<dbReference type="InterPro" id="IPR013785">
    <property type="entry name" value="Aldolase_TIM"/>
</dbReference>
<dbReference type="SMART" id="SM01240">
    <property type="entry name" value="IMPDH"/>
    <property type="match status" value="1"/>
</dbReference>
<comment type="caution">
    <text evidence="3">The sequence shown here is derived from an EMBL/GenBank/DDBJ whole genome shotgun (WGS) entry which is preliminary data.</text>
</comment>
<dbReference type="EMBL" id="PSRQ01000021">
    <property type="protein sequence ID" value="PWU23872.1"/>
    <property type="molecule type" value="Genomic_DNA"/>
</dbReference>
<accession>A0A317JQY9</accession>
<dbReference type="PANTHER" id="PTHR11911">
    <property type="entry name" value="INOSINE-5-MONOPHOSPHATE DEHYDROGENASE RELATED"/>
    <property type="match status" value="1"/>
</dbReference>
<dbReference type="AlphaFoldDB" id="A0A317JQY9"/>
<dbReference type="Pfam" id="PF00478">
    <property type="entry name" value="IMPDH"/>
    <property type="match status" value="1"/>
</dbReference>
<name>A0A317JQY9_9BACT</name>
<dbReference type="InterPro" id="IPR001093">
    <property type="entry name" value="IMP_DH_GMPRt"/>
</dbReference>
<sequence length="251" mass="27037">TEEKKALIRTQALFDVGVRTFRVYSPEPGSAVLATVKALRKRFGNDIEIFAGQVIDVDQAKALEAAGADGLYVGIGGGGRCITGVRSGSVINWPDIVWSMRGEISIPVIVEGGASDHIATTLAIGATGIGVSRIAGGGTIESPGGMLFCVDENGKFFKPYGGEASARTKYLDKHMLPFGIPSFVEGETRKAQMAYYQYATPTMAFNIYSLTEDVILSYVFRAVRELHEFHAIDPSPLRRKTAVGEAMQKTH</sequence>
<proteinExistence type="inferred from homology"/>
<reference evidence="3 4" key="1">
    <citation type="submission" date="2018-02" db="EMBL/GenBank/DDBJ databases">
        <title>Genomic Reconstructions from Amazon Rainforest and Pasture Soil Reveal Novel Insights into the Physiology of Candidate Phyla in Tropical Sites.</title>
        <authorList>
            <person name="Kroeger M.E."/>
            <person name="Delmont T."/>
            <person name="Eren A.M."/>
            <person name="Guo J."/>
            <person name="Meyer K.M."/>
            <person name="Khan K."/>
            <person name="Rodrigues J.L.M."/>
            <person name="Bohannan B.J.M."/>
            <person name="Tringe S."/>
            <person name="Borges C.D."/>
            <person name="Tiedje J."/>
            <person name="Tsai S.M."/>
            <person name="Nusslein K."/>
        </authorList>
    </citation>
    <scope>NUCLEOTIDE SEQUENCE [LARGE SCALE GENOMIC DNA]</scope>
    <source>
        <strain evidence="3">Amazon FNV 2010 28 9</strain>
    </source>
</reference>
<evidence type="ECO:0000313" key="3">
    <source>
        <dbReference type="EMBL" id="PWU23872.1"/>
    </source>
</evidence>
<dbReference type="GO" id="GO:0006183">
    <property type="term" value="P:GTP biosynthetic process"/>
    <property type="evidence" value="ECO:0007669"/>
    <property type="project" value="TreeGrafter"/>
</dbReference>
<protein>
    <recommendedName>
        <fullName evidence="2">IMP dehydrogenase/GMP reductase domain-containing protein</fullName>
    </recommendedName>
</protein>
<evidence type="ECO:0000313" key="4">
    <source>
        <dbReference type="Proteomes" id="UP000246104"/>
    </source>
</evidence>
<dbReference type="GO" id="GO:0003938">
    <property type="term" value="F:IMP dehydrogenase activity"/>
    <property type="evidence" value="ECO:0007669"/>
    <property type="project" value="InterPro"/>
</dbReference>
<evidence type="ECO:0000256" key="1">
    <source>
        <dbReference type="ARBA" id="ARBA00005502"/>
    </source>
</evidence>
<comment type="similarity">
    <text evidence="1">Belongs to the IMPDH/GMPR family.</text>
</comment>
<dbReference type="InterPro" id="IPR005990">
    <property type="entry name" value="IMP_DH"/>
</dbReference>
<evidence type="ECO:0000259" key="2">
    <source>
        <dbReference type="Pfam" id="PF00478"/>
    </source>
</evidence>
<organism evidence="3 4">
    <name type="scientific">Candidatus Cerribacteria bacterium 'Amazon FNV 2010 28 9'</name>
    <dbReference type="NCBI Taxonomy" id="2081795"/>
    <lineage>
        <taxon>Bacteria</taxon>
        <taxon>Candidatus Cerribacteria</taxon>
    </lineage>
</organism>
<dbReference type="Gene3D" id="3.20.20.70">
    <property type="entry name" value="Aldolase class I"/>
    <property type="match status" value="1"/>
</dbReference>
<dbReference type="Proteomes" id="UP000246104">
    <property type="component" value="Unassembled WGS sequence"/>
</dbReference>
<dbReference type="SUPFAM" id="SSF51412">
    <property type="entry name" value="Inosine monophosphate dehydrogenase (IMPDH)"/>
    <property type="match status" value="1"/>
</dbReference>